<keyword evidence="4" id="KW-1185">Reference proteome</keyword>
<dbReference type="InterPro" id="IPR045518">
    <property type="entry name" value="2EXR"/>
</dbReference>
<feature type="domain" description="2EXR" evidence="2">
    <location>
        <begin position="43"/>
        <end position="117"/>
    </location>
</feature>
<dbReference type="OrthoDB" id="3635680at2759"/>
<dbReference type="Proteomes" id="UP000799767">
    <property type="component" value="Unassembled WGS sequence"/>
</dbReference>
<dbReference type="RefSeq" id="XP_033590351.1">
    <property type="nucleotide sequence ID" value="XM_033729660.1"/>
</dbReference>
<gene>
    <name evidence="3" type="ORF">BDY17DRAFT_154784</name>
</gene>
<feature type="region of interest" description="Disordered" evidence="1">
    <location>
        <begin position="1"/>
        <end position="25"/>
    </location>
</feature>
<dbReference type="AlphaFoldDB" id="A0A6A6PVM2"/>
<dbReference type="PANTHER" id="PTHR42085:SF1">
    <property type="entry name" value="F-BOX DOMAIN-CONTAINING PROTEIN"/>
    <property type="match status" value="1"/>
</dbReference>
<dbReference type="Pfam" id="PF20150">
    <property type="entry name" value="2EXR"/>
    <property type="match status" value="1"/>
</dbReference>
<organism evidence="3 4">
    <name type="scientific">Neohortaea acidophila</name>
    <dbReference type="NCBI Taxonomy" id="245834"/>
    <lineage>
        <taxon>Eukaryota</taxon>
        <taxon>Fungi</taxon>
        <taxon>Dikarya</taxon>
        <taxon>Ascomycota</taxon>
        <taxon>Pezizomycotina</taxon>
        <taxon>Dothideomycetes</taxon>
        <taxon>Dothideomycetidae</taxon>
        <taxon>Mycosphaerellales</taxon>
        <taxon>Teratosphaeriaceae</taxon>
        <taxon>Neohortaea</taxon>
    </lineage>
</organism>
<dbReference type="EMBL" id="MU001635">
    <property type="protein sequence ID" value="KAF2483781.1"/>
    <property type="molecule type" value="Genomic_DNA"/>
</dbReference>
<dbReference type="GeneID" id="54470662"/>
<evidence type="ECO:0000256" key="1">
    <source>
        <dbReference type="SAM" id="MobiDB-lite"/>
    </source>
</evidence>
<feature type="region of interest" description="Disordered" evidence="1">
    <location>
        <begin position="71"/>
        <end position="101"/>
    </location>
</feature>
<proteinExistence type="predicted"/>
<sequence>MAARATPHVTPRPLRDLQPAPPRPVLLHPSAVAAASPPPPTGTCFFDLPAEIRIQIYTLILENVIIHITPTARPSSPHATATINNSEDKGSSSSNDASMQHHPHALLLTSRQIRLETQPLMQSLCPIKAAVTDFDFSGLLTWLARIPSAQQSQLTKNTRLCVQLCTTSKVPGDLPTLRRWLHDRADKCRPVMKWNYSGARPSNKVGSDLRRRLKRMKEAGKRGELERMLIAIRVSVPRLGESGEEGEEEDEL</sequence>
<evidence type="ECO:0000313" key="4">
    <source>
        <dbReference type="Proteomes" id="UP000799767"/>
    </source>
</evidence>
<evidence type="ECO:0000313" key="3">
    <source>
        <dbReference type="EMBL" id="KAF2483781.1"/>
    </source>
</evidence>
<dbReference type="InterPro" id="IPR038883">
    <property type="entry name" value="AN11006-like"/>
</dbReference>
<feature type="compositionally biased region" description="Polar residues" evidence="1">
    <location>
        <begin position="72"/>
        <end position="98"/>
    </location>
</feature>
<accession>A0A6A6PVM2</accession>
<evidence type="ECO:0000259" key="2">
    <source>
        <dbReference type="Pfam" id="PF20150"/>
    </source>
</evidence>
<reference evidence="3" key="1">
    <citation type="journal article" date="2020" name="Stud. Mycol.">
        <title>101 Dothideomycetes genomes: a test case for predicting lifestyles and emergence of pathogens.</title>
        <authorList>
            <person name="Haridas S."/>
            <person name="Albert R."/>
            <person name="Binder M."/>
            <person name="Bloem J."/>
            <person name="Labutti K."/>
            <person name="Salamov A."/>
            <person name="Andreopoulos B."/>
            <person name="Baker S."/>
            <person name="Barry K."/>
            <person name="Bills G."/>
            <person name="Bluhm B."/>
            <person name="Cannon C."/>
            <person name="Castanera R."/>
            <person name="Culley D."/>
            <person name="Daum C."/>
            <person name="Ezra D."/>
            <person name="Gonzalez J."/>
            <person name="Henrissat B."/>
            <person name="Kuo A."/>
            <person name="Liang C."/>
            <person name="Lipzen A."/>
            <person name="Lutzoni F."/>
            <person name="Magnuson J."/>
            <person name="Mondo S."/>
            <person name="Nolan M."/>
            <person name="Ohm R."/>
            <person name="Pangilinan J."/>
            <person name="Park H.-J."/>
            <person name="Ramirez L."/>
            <person name="Alfaro M."/>
            <person name="Sun H."/>
            <person name="Tritt A."/>
            <person name="Yoshinaga Y."/>
            <person name="Zwiers L.-H."/>
            <person name="Turgeon B."/>
            <person name="Goodwin S."/>
            <person name="Spatafora J."/>
            <person name="Crous P."/>
            <person name="Grigoriev I."/>
        </authorList>
    </citation>
    <scope>NUCLEOTIDE SEQUENCE</scope>
    <source>
        <strain evidence="3">CBS 113389</strain>
    </source>
</reference>
<name>A0A6A6PVM2_9PEZI</name>
<protein>
    <recommendedName>
        <fullName evidence="2">2EXR domain-containing protein</fullName>
    </recommendedName>
</protein>
<dbReference type="PANTHER" id="PTHR42085">
    <property type="entry name" value="F-BOX DOMAIN-CONTAINING PROTEIN"/>
    <property type="match status" value="1"/>
</dbReference>